<dbReference type="EMBL" id="CP006577">
    <property type="protein sequence ID" value="AIG97968.1"/>
    <property type="molecule type" value="Genomic_DNA"/>
</dbReference>
<comment type="function">
    <text evidence="3">Antitoxin component of a type II toxin-antitoxin (TA) system.</text>
</comment>
<proteinExistence type="inferred from homology"/>
<evidence type="ECO:0000313" key="4">
    <source>
        <dbReference type="EMBL" id="AIG97968.1"/>
    </source>
</evidence>
<dbReference type="Proteomes" id="UP000028501">
    <property type="component" value="Chromosome"/>
</dbReference>
<organism evidence="4 5">
    <name type="scientific">Archaeoglobus fulgidus DSM 8774</name>
    <dbReference type="NCBI Taxonomy" id="1344584"/>
    <lineage>
        <taxon>Archaea</taxon>
        <taxon>Methanobacteriati</taxon>
        <taxon>Methanobacteriota</taxon>
        <taxon>Archaeoglobi</taxon>
        <taxon>Archaeoglobales</taxon>
        <taxon>Archaeoglobaceae</taxon>
        <taxon>Archaeoglobus</taxon>
    </lineage>
</organism>
<dbReference type="Gene3D" id="4.10.1150.10">
    <property type="entry name" value="AF2212/PG0164-like"/>
    <property type="match status" value="1"/>
</dbReference>
<dbReference type="AlphaFoldDB" id="A0A075WK62"/>
<accession>A0A075WK62</accession>
<keyword evidence="2 3" id="KW-1277">Toxin-antitoxin system</keyword>
<dbReference type="GeneID" id="24794696"/>
<dbReference type="InterPro" id="IPR008203">
    <property type="entry name" value="AF2212-like"/>
</dbReference>
<sequence length="61" mass="6920">MPKIIEAIYENGVFKPLQKVDLKEGERVRVVVSEVVAKTRGLLKGCEMEEIIEEIESEGFL</sequence>
<dbReference type="Pfam" id="PF01954">
    <property type="entry name" value="AF2212-like"/>
    <property type="match status" value="1"/>
</dbReference>
<dbReference type="HOGENOM" id="CLU_200885_3_1_2"/>
<dbReference type="SMR" id="A0A075WK62"/>
<dbReference type="InterPro" id="IPR024069">
    <property type="entry name" value="AF2212-like_dom_sf"/>
</dbReference>
<name>A0A075WK62_ARCFL</name>
<gene>
    <name evidence="4" type="ORF">AFULGI_00011880</name>
</gene>
<evidence type="ECO:0000256" key="3">
    <source>
        <dbReference type="RuleBase" id="RU368051"/>
    </source>
</evidence>
<evidence type="ECO:0000256" key="2">
    <source>
        <dbReference type="ARBA" id="ARBA00022649"/>
    </source>
</evidence>
<dbReference type="SUPFAM" id="SSF141694">
    <property type="entry name" value="AF2212/PG0164-like"/>
    <property type="match status" value="1"/>
</dbReference>
<dbReference type="RefSeq" id="WP_010878588.1">
    <property type="nucleotide sequence ID" value="NZ_CP006577.1"/>
</dbReference>
<evidence type="ECO:0000256" key="1">
    <source>
        <dbReference type="ARBA" id="ARBA00006615"/>
    </source>
</evidence>
<dbReference type="KEGG" id="afg:AFULGI_00011880"/>
<reference evidence="4 5" key="1">
    <citation type="submission" date="2013-07" db="EMBL/GenBank/DDBJ databases">
        <title>Genome of Archaeoglobus fulgidus.</title>
        <authorList>
            <person name="Fiebig A."/>
            <person name="Birkeland N.-K."/>
        </authorList>
    </citation>
    <scope>NUCLEOTIDE SEQUENCE [LARGE SCALE GENOMIC DNA]</scope>
    <source>
        <strain evidence="4 5">DSM 8774</strain>
    </source>
</reference>
<protein>
    <recommendedName>
        <fullName evidence="3">Antitoxin</fullName>
    </recommendedName>
</protein>
<evidence type="ECO:0000313" key="5">
    <source>
        <dbReference type="Proteomes" id="UP000028501"/>
    </source>
</evidence>
<comment type="similarity">
    <text evidence="1 3">Belongs to the UPF0165 family.</text>
</comment>